<evidence type="ECO:0000259" key="2">
    <source>
        <dbReference type="Pfam" id="PF12802"/>
    </source>
</evidence>
<organism evidence="3 4">
    <name type="scientific">Embleya scabrispora</name>
    <dbReference type="NCBI Taxonomy" id="159449"/>
    <lineage>
        <taxon>Bacteria</taxon>
        <taxon>Bacillati</taxon>
        <taxon>Actinomycetota</taxon>
        <taxon>Actinomycetes</taxon>
        <taxon>Kitasatosporales</taxon>
        <taxon>Streptomycetaceae</taxon>
        <taxon>Embleya</taxon>
    </lineage>
</organism>
<dbReference type="InterPro" id="IPR036388">
    <property type="entry name" value="WH-like_DNA-bd_sf"/>
</dbReference>
<reference evidence="3 4" key="1">
    <citation type="submission" date="2017-03" db="EMBL/GenBank/DDBJ databases">
        <title>Draft genome sequence of Streptomyces scabrisporus NF3, endophyte isolated from Amphipterygium adstringens.</title>
        <authorList>
            <person name="Vazquez M."/>
            <person name="Ceapa C.D."/>
            <person name="Rodriguez Luna D."/>
            <person name="Sanchez Esquivel S."/>
        </authorList>
    </citation>
    <scope>NUCLEOTIDE SEQUENCE [LARGE SCALE GENOMIC DNA]</scope>
    <source>
        <strain evidence="3 4">NF3</strain>
    </source>
</reference>
<dbReference type="Gene3D" id="1.10.10.10">
    <property type="entry name" value="Winged helix-like DNA-binding domain superfamily/Winged helix DNA-binding domain"/>
    <property type="match status" value="1"/>
</dbReference>
<dbReference type="STRING" id="159449.B4N89_38050"/>
<evidence type="ECO:0000256" key="1">
    <source>
        <dbReference type="SAM" id="MobiDB-lite"/>
    </source>
</evidence>
<dbReference type="GO" id="GO:0003700">
    <property type="term" value="F:DNA-binding transcription factor activity"/>
    <property type="evidence" value="ECO:0007669"/>
    <property type="project" value="InterPro"/>
</dbReference>
<dbReference type="OrthoDB" id="371140at2"/>
<dbReference type="EMBL" id="MWQN01000003">
    <property type="protein sequence ID" value="OPC78023.1"/>
    <property type="molecule type" value="Genomic_DNA"/>
</dbReference>
<sequence length="149" mass="15678">MSDADASRPSWTFFTSHARVLSVIARDPEARVRDIAAVCLLTERAVQGILADLEAGGYLTRQRNGRRNTYRVVPGTEVRHPADRGRAVADALDLPVEQHTGGSDPPATSGGSGGSGGSGDRDAPGDRDAHGDRDAPGRTDEGPFGHEAH</sequence>
<dbReference type="InterPro" id="IPR000835">
    <property type="entry name" value="HTH_MarR-typ"/>
</dbReference>
<feature type="compositionally biased region" description="Basic and acidic residues" evidence="1">
    <location>
        <begin position="119"/>
        <end position="149"/>
    </location>
</feature>
<evidence type="ECO:0000313" key="4">
    <source>
        <dbReference type="Proteomes" id="UP000190037"/>
    </source>
</evidence>
<gene>
    <name evidence="3" type="ORF">B4N89_38050</name>
</gene>
<dbReference type="Pfam" id="PF12802">
    <property type="entry name" value="MarR_2"/>
    <property type="match status" value="1"/>
</dbReference>
<feature type="domain" description="HTH marR-type" evidence="2">
    <location>
        <begin position="16"/>
        <end position="65"/>
    </location>
</feature>
<dbReference type="SUPFAM" id="SSF46785">
    <property type="entry name" value="Winged helix' DNA-binding domain"/>
    <property type="match status" value="1"/>
</dbReference>
<proteinExistence type="predicted"/>
<feature type="region of interest" description="Disordered" evidence="1">
    <location>
        <begin position="75"/>
        <end position="149"/>
    </location>
</feature>
<evidence type="ECO:0000313" key="3">
    <source>
        <dbReference type="EMBL" id="OPC78023.1"/>
    </source>
</evidence>
<dbReference type="AlphaFoldDB" id="A0A1T3NMA4"/>
<accession>A0A1T3NMA4</accession>
<protein>
    <recommendedName>
        <fullName evidence="2">HTH marR-type domain-containing protein</fullName>
    </recommendedName>
</protein>
<dbReference type="InterPro" id="IPR036390">
    <property type="entry name" value="WH_DNA-bd_sf"/>
</dbReference>
<feature type="compositionally biased region" description="Basic and acidic residues" evidence="1">
    <location>
        <begin position="77"/>
        <end position="87"/>
    </location>
</feature>
<dbReference type="RefSeq" id="WP_078981116.1">
    <property type="nucleotide sequence ID" value="NZ_MWQN01000003.1"/>
</dbReference>
<keyword evidence="4" id="KW-1185">Reference proteome</keyword>
<name>A0A1T3NMA4_9ACTN</name>
<dbReference type="Proteomes" id="UP000190037">
    <property type="component" value="Unassembled WGS sequence"/>
</dbReference>
<comment type="caution">
    <text evidence="3">The sequence shown here is derived from an EMBL/GenBank/DDBJ whole genome shotgun (WGS) entry which is preliminary data.</text>
</comment>